<sequence length="534" mass="59502">MSYAIDFGTSNTVITRWNRATQQPETLALPNTSVRTGQNPPLIPSLAYVENAITPRVIVGQAVRDRALDITSDARFFRNFKRGIGTNIQGFLSELDGQTIRFEQVGEWFLTEVINQLKVNDPDVTDSLTFTVPVDSFEAYRLWLGRVSQSLNINQVRMIDEPTAAALGYGLADREILLVIDFGGGTLDLSLVQLDGGGDSTTAKPLGFILKWGQKSFAEQSGQKPKIARVLAKAGQNLGGSDLDNWLVDYFAETQGLAVTPLTTRLAERLKIQLSVQPQAQEVYFNDETFESYDLSISRDRFVNILQDHQFFDRLTTAMEQVLQQARRQGLTVSDIDAVLLVGGTVQIPAVQTWVKQYFDASKVRCEKPFEAIAQGALHLSQGIQLKDFLYHGYGVRYWDRRQKGHSWHPLIKAGQPYPMSNSVELVLGASVDNQPSIELIVGELGTETLQTEVYFDGDRLITRNLSSGQTLVQPLNDRDGARAIAELDPPGVPGNDRIKVQFQVDEQRFLRITVEDLLTARTLVEDQPVVQLS</sequence>
<evidence type="ECO:0000313" key="8">
    <source>
        <dbReference type="EMBL" id="NDJ16588.1"/>
    </source>
</evidence>
<dbReference type="PRINTS" id="PR00301">
    <property type="entry name" value="HEATSHOCK70"/>
</dbReference>
<dbReference type="Gene3D" id="2.60.34.10">
    <property type="entry name" value="Substrate Binding Domain Of DNAk, Chain A, domain 1"/>
    <property type="match status" value="1"/>
</dbReference>
<dbReference type="Gene3D" id="3.90.640.10">
    <property type="entry name" value="Actin, Chain A, domain 4"/>
    <property type="match status" value="1"/>
</dbReference>
<dbReference type="Pfam" id="PF00012">
    <property type="entry name" value="HSP70"/>
    <property type="match status" value="2"/>
</dbReference>
<evidence type="ECO:0000256" key="6">
    <source>
        <dbReference type="ARBA" id="ARBA00023186"/>
    </source>
</evidence>
<dbReference type="Gene3D" id="3.30.420.40">
    <property type="match status" value="2"/>
</dbReference>
<dbReference type="RefSeq" id="WP_162422103.1">
    <property type="nucleotide sequence ID" value="NZ_WVIE01000004.1"/>
</dbReference>
<name>A0A8J7Z538_9CYAN</name>
<evidence type="ECO:0000256" key="5">
    <source>
        <dbReference type="ARBA" id="ARBA00023016"/>
    </source>
</evidence>
<keyword evidence="9" id="KW-1185">Reference proteome</keyword>
<evidence type="ECO:0000256" key="2">
    <source>
        <dbReference type="ARBA" id="ARBA00022553"/>
    </source>
</evidence>
<proteinExistence type="inferred from homology"/>
<dbReference type="EMBL" id="WVIE01000004">
    <property type="protein sequence ID" value="NDJ16588.1"/>
    <property type="molecule type" value="Genomic_DNA"/>
</dbReference>
<keyword evidence="6" id="KW-0143">Chaperone</keyword>
<reference evidence="8" key="1">
    <citation type="submission" date="2019-12" db="EMBL/GenBank/DDBJ databases">
        <title>High-Quality draft genome sequences of three cyanobacteria isolated from the limestone walls of the Old Cathedral of Coimbra.</title>
        <authorList>
            <person name="Tiago I."/>
            <person name="Soares F."/>
            <person name="Portugal A."/>
        </authorList>
    </citation>
    <scope>NUCLEOTIDE SEQUENCE</scope>
    <source>
        <strain evidence="8">A</strain>
    </source>
</reference>
<dbReference type="InterPro" id="IPR043129">
    <property type="entry name" value="ATPase_NBD"/>
</dbReference>
<comment type="caution">
    <text evidence="8">The sequence shown here is derived from an EMBL/GenBank/DDBJ whole genome shotgun (WGS) entry which is preliminary data.</text>
</comment>
<comment type="similarity">
    <text evidence="1 7">Belongs to the heat shock protein 70 family.</text>
</comment>
<keyword evidence="5" id="KW-0346">Stress response</keyword>
<dbReference type="SUPFAM" id="SSF53067">
    <property type="entry name" value="Actin-like ATPase domain"/>
    <property type="match status" value="2"/>
</dbReference>
<dbReference type="Proteomes" id="UP000646053">
    <property type="component" value="Unassembled WGS sequence"/>
</dbReference>
<dbReference type="GO" id="GO:0140662">
    <property type="term" value="F:ATP-dependent protein folding chaperone"/>
    <property type="evidence" value="ECO:0007669"/>
    <property type="project" value="InterPro"/>
</dbReference>
<protein>
    <submittedName>
        <fullName evidence="8">Hsp70 family protein</fullName>
    </submittedName>
</protein>
<gene>
    <name evidence="8" type="ORF">GS601_04655</name>
</gene>
<organism evidence="8 9">
    <name type="scientific">Myxacorys almedinensis A</name>
    <dbReference type="NCBI Taxonomy" id="2690445"/>
    <lineage>
        <taxon>Bacteria</taxon>
        <taxon>Bacillati</taxon>
        <taxon>Cyanobacteriota</taxon>
        <taxon>Cyanophyceae</taxon>
        <taxon>Leptolyngbyales</taxon>
        <taxon>Leptolyngbyaceae</taxon>
        <taxon>Myxacorys</taxon>
        <taxon>Myxacorys almedinensis</taxon>
    </lineage>
</organism>
<dbReference type="InterPro" id="IPR013126">
    <property type="entry name" value="Hsp_70_fam"/>
</dbReference>
<evidence type="ECO:0000256" key="3">
    <source>
        <dbReference type="ARBA" id="ARBA00022741"/>
    </source>
</evidence>
<evidence type="ECO:0000313" key="9">
    <source>
        <dbReference type="Proteomes" id="UP000646053"/>
    </source>
</evidence>
<keyword evidence="3 7" id="KW-0547">Nucleotide-binding</keyword>
<keyword evidence="4 7" id="KW-0067">ATP-binding</keyword>
<dbReference type="GO" id="GO:0005524">
    <property type="term" value="F:ATP binding"/>
    <property type="evidence" value="ECO:0007669"/>
    <property type="project" value="UniProtKB-KW"/>
</dbReference>
<evidence type="ECO:0000256" key="7">
    <source>
        <dbReference type="RuleBase" id="RU003322"/>
    </source>
</evidence>
<dbReference type="AlphaFoldDB" id="A0A8J7Z538"/>
<evidence type="ECO:0000256" key="1">
    <source>
        <dbReference type="ARBA" id="ARBA00007381"/>
    </source>
</evidence>
<dbReference type="PROSITE" id="PS00329">
    <property type="entry name" value="HSP70_2"/>
    <property type="match status" value="1"/>
</dbReference>
<dbReference type="InterPro" id="IPR029047">
    <property type="entry name" value="HSP70_peptide-bd_sf"/>
</dbReference>
<keyword evidence="2" id="KW-0597">Phosphoprotein</keyword>
<dbReference type="InterPro" id="IPR018181">
    <property type="entry name" value="Heat_shock_70_CS"/>
</dbReference>
<accession>A0A8J7Z538</accession>
<dbReference type="PANTHER" id="PTHR19375">
    <property type="entry name" value="HEAT SHOCK PROTEIN 70KDA"/>
    <property type="match status" value="1"/>
</dbReference>
<evidence type="ECO:0000256" key="4">
    <source>
        <dbReference type="ARBA" id="ARBA00022840"/>
    </source>
</evidence>